<evidence type="ECO:0000313" key="3">
    <source>
        <dbReference type="EMBL" id="KAK6735950.1"/>
    </source>
</evidence>
<protein>
    <submittedName>
        <fullName evidence="3">Uncharacterized protein</fullName>
    </submittedName>
</protein>
<organism evidence="3 4">
    <name type="scientific">Necator americanus</name>
    <name type="common">Human hookworm</name>
    <dbReference type="NCBI Taxonomy" id="51031"/>
    <lineage>
        <taxon>Eukaryota</taxon>
        <taxon>Metazoa</taxon>
        <taxon>Ecdysozoa</taxon>
        <taxon>Nematoda</taxon>
        <taxon>Chromadorea</taxon>
        <taxon>Rhabditida</taxon>
        <taxon>Rhabditina</taxon>
        <taxon>Rhabditomorpha</taxon>
        <taxon>Strongyloidea</taxon>
        <taxon>Ancylostomatidae</taxon>
        <taxon>Bunostominae</taxon>
        <taxon>Necator</taxon>
    </lineage>
</organism>
<comment type="caution">
    <text evidence="3">The sequence shown here is derived from an EMBL/GenBank/DDBJ whole genome shotgun (WGS) entry which is preliminary data.</text>
</comment>
<keyword evidence="1" id="KW-0472">Membrane</keyword>
<keyword evidence="1" id="KW-1133">Transmembrane helix</keyword>
<sequence length="187" mass="21032">MTYGLKLACVVFCGCISRVVTALSTTSLTGQPARQTISNMYGRTLTPCSTAWFHHLEDLPVMTHLPITITTTKCANLLTSLMKSARIGDVQDMPKFHISLLSRGMKIAPVVQLTVAKRSGVNSSKTPTSRRFGFTFYLYNEIGALVLRWLYLRVFVYSILFFILVGFTLVVPHACFRLLLFSFFLYI</sequence>
<dbReference type="EMBL" id="JAVFWL010000002">
    <property type="protein sequence ID" value="KAK6735950.1"/>
    <property type="molecule type" value="Genomic_DNA"/>
</dbReference>
<gene>
    <name evidence="3" type="primary">Necator_chrII.g6713</name>
    <name evidence="3" type="ORF">RB195_018920</name>
</gene>
<keyword evidence="1" id="KW-0812">Transmembrane</keyword>
<evidence type="ECO:0000256" key="1">
    <source>
        <dbReference type="SAM" id="Phobius"/>
    </source>
</evidence>
<accession>A0ABR1CDM1</accession>
<dbReference type="Proteomes" id="UP001303046">
    <property type="component" value="Unassembled WGS sequence"/>
</dbReference>
<keyword evidence="4" id="KW-1185">Reference proteome</keyword>
<feature type="signal peptide" evidence="2">
    <location>
        <begin position="1"/>
        <end position="22"/>
    </location>
</feature>
<proteinExistence type="predicted"/>
<feature type="chain" id="PRO_5046105464" evidence="2">
    <location>
        <begin position="23"/>
        <end position="187"/>
    </location>
</feature>
<reference evidence="3 4" key="1">
    <citation type="submission" date="2023-08" db="EMBL/GenBank/DDBJ databases">
        <title>A Necator americanus chromosomal reference genome.</title>
        <authorList>
            <person name="Ilik V."/>
            <person name="Petrzelkova K.J."/>
            <person name="Pardy F."/>
            <person name="Fuh T."/>
            <person name="Niatou-Singa F.S."/>
            <person name="Gouil Q."/>
            <person name="Baker L."/>
            <person name="Ritchie M.E."/>
            <person name="Jex A.R."/>
            <person name="Gazzola D."/>
            <person name="Li H."/>
            <person name="Toshio Fujiwara R."/>
            <person name="Zhan B."/>
            <person name="Aroian R.V."/>
            <person name="Pafco B."/>
            <person name="Schwarz E.M."/>
        </authorList>
    </citation>
    <scope>NUCLEOTIDE SEQUENCE [LARGE SCALE GENOMIC DNA]</scope>
    <source>
        <strain evidence="3 4">Aroian</strain>
        <tissue evidence="3">Whole animal</tissue>
    </source>
</reference>
<feature type="transmembrane region" description="Helical" evidence="1">
    <location>
        <begin position="159"/>
        <end position="186"/>
    </location>
</feature>
<evidence type="ECO:0000256" key="2">
    <source>
        <dbReference type="SAM" id="SignalP"/>
    </source>
</evidence>
<name>A0ABR1CDM1_NECAM</name>
<evidence type="ECO:0000313" key="4">
    <source>
        <dbReference type="Proteomes" id="UP001303046"/>
    </source>
</evidence>
<keyword evidence="2" id="KW-0732">Signal</keyword>